<name>A0A0D2MNX8_9CHLO</name>
<protein>
    <submittedName>
        <fullName evidence="2">Uncharacterized protein</fullName>
    </submittedName>
</protein>
<dbReference type="GeneID" id="25736430"/>
<evidence type="ECO:0000313" key="2">
    <source>
        <dbReference type="EMBL" id="KIZ04405.1"/>
    </source>
</evidence>
<feature type="transmembrane region" description="Helical" evidence="1">
    <location>
        <begin position="40"/>
        <end position="61"/>
    </location>
</feature>
<dbReference type="OrthoDB" id="539231at2759"/>
<proteinExistence type="predicted"/>
<keyword evidence="3" id="KW-1185">Reference proteome</keyword>
<dbReference type="AlphaFoldDB" id="A0A0D2MNX8"/>
<organism evidence="2 3">
    <name type="scientific">Monoraphidium neglectum</name>
    <dbReference type="NCBI Taxonomy" id="145388"/>
    <lineage>
        <taxon>Eukaryota</taxon>
        <taxon>Viridiplantae</taxon>
        <taxon>Chlorophyta</taxon>
        <taxon>core chlorophytes</taxon>
        <taxon>Chlorophyceae</taxon>
        <taxon>CS clade</taxon>
        <taxon>Sphaeropleales</taxon>
        <taxon>Selenastraceae</taxon>
        <taxon>Monoraphidium</taxon>
    </lineage>
</organism>
<keyword evidence="1" id="KW-0472">Membrane</keyword>
<dbReference type="Proteomes" id="UP000054498">
    <property type="component" value="Unassembled WGS sequence"/>
</dbReference>
<evidence type="ECO:0000256" key="1">
    <source>
        <dbReference type="SAM" id="Phobius"/>
    </source>
</evidence>
<keyword evidence="1" id="KW-0812">Transmembrane</keyword>
<evidence type="ECO:0000313" key="3">
    <source>
        <dbReference type="Proteomes" id="UP000054498"/>
    </source>
</evidence>
<accession>A0A0D2MNX8</accession>
<keyword evidence="1" id="KW-1133">Transmembrane helix</keyword>
<dbReference type="RefSeq" id="XP_013903424.1">
    <property type="nucleotide sequence ID" value="XM_014047970.1"/>
</dbReference>
<dbReference type="EMBL" id="KK100670">
    <property type="protein sequence ID" value="KIZ04405.1"/>
    <property type="molecule type" value="Genomic_DNA"/>
</dbReference>
<gene>
    <name evidence="2" type="ORF">MNEG_3552</name>
</gene>
<dbReference type="KEGG" id="mng:MNEG_3552"/>
<sequence>MSFFTLMCGLILEGFKDVVTTELEKTENWTQLATGAFQACYGFSYVVAALFMLFFLILLVFQGAVTKELGIYDQMQSQKRLAEMNALASGGVHMNPLQAGPI</sequence>
<reference evidence="2 3" key="1">
    <citation type="journal article" date="2013" name="BMC Genomics">
        <title>Reconstruction of the lipid metabolism for the microalga Monoraphidium neglectum from its genome sequence reveals characteristics suitable for biofuel production.</title>
        <authorList>
            <person name="Bogen C."/>
            <person name="Al-Dilaimi A."/>
            <person name="Albersmeier A."/>
            <person name="Wichmann J."/>
            <person name="Grundmann M."/>
            <person name="Rupp O."/>
            <person name="Lauersen K.J."/>
            <person name="Blifernez-Klassen O."/>
            <person name="Kalinowski J."/>
            <person name="Goesmann A."/>
            <person name="Mussgnug J.H."/>
            <person name="Kruse O."/>
        </authorList>
    </citation>
    <scope>NUCLEOTIDE SEQUENCE [LARGE SCALE GENOMIC DNA]</scope>
    <source>
        <strain evidence="2 3">SAG 48.87</strain>
    </source>
</reference>